<name>A0ABQ3ILU3_9GAMM</name>
<comment type="caution">
    <text evidence="1">The sequence shown here is derived from an EMBL/GenBank/DDBJ whole genome shotgun (WGS) entry which is preliminary data.</text>
</comment>
<proteinExistence type="predicted"/>
<evidence type="ECO:0000313" key="2">
    <source>
        <dbReference type="Proteomes" id="UP000626370"/>
    </source>
</evidence>
<sequence>MSSINRILMNLYLTDTKRVTKMKANQKNMLITALIAAAVSAVVVYASNNIDVVEDIIG</sequence>
<accession>A0ABQ3ILU3</accession>
<dbReference type="Proteomes" id="UP000626370">
    <property type="component" value="Unassembled WGS sequence"/>
</dbReference>
<keyword evidence="2" id="KW-1185">Reference proteome</keyword>
<organism evidence="1 2">
    <name type="scientific">Thalassotalea profundi</name>
    <dbReference type="NCBI Taxonomy" id="2036687"/>
    <lineage>
        <taxon>Bacteria</taxon>
        <taxon>Pseudomonadati</taxon>
        <taxon>Pseudomonadota</taxon>
        <taxon>Gammaproteobacteria</taxon>
        <taxon>Alteromonadales</taxon>
        <taxon>Colwelliaceae</taxon>
        <taxon>Thalassotalea</taxon>
    </lineage>
</organism>
<evidence type="ECO:0000313" key="1">
    <source>
        <dbReference type="EMBL" id="GHE87437.1"/>
    </source>
</evidence>
<reference evidence="2" key="1">
    <citation type="journal article" date="2019" name="Int. J. Syst. Evol. Microbiol.">
        <title>The Global Catalogue of Microorganisms (GCM) 10K type strain sequencing project: providing services to taxonomists for standard genome sequencing and annotation.</title>
        <authorList>
            <consortium name="The Broad Institute Genomics Platform"/>
            <consortium name="The Broad Institute Genome Sequencing Center for Infectious Disease"/>
            <person name="Wu L."/>
            <person name="Ma J."/>
        </authorList>
    </citation>
    <scope>NUCLEOTIDE SEQUENCE [LARGE SCALE GENOMIC DNA]</scope>
    <source>
        <strain evidence="2">CGMCC 1.15922</strain>
    </source>
</reference>
<gene>
    <name evidence="1" type="ORF">GCM10011501_16130</name>
</gene>
<protein>
    <submittedName>
        <fullName evidence="1">Uncharacterized protein</fullName>
    </submittedName>
</protein>
<dbReference type="EMBL" id="BNAH01000005">
    <property type="protein sequence ID" value="GHE87437.1"/>
    <property type="molecule type" value="Genomic_DNA"/>
</dbReference>